<dbReference type="STRING" id="1000565.METUNv1_01052"/>
<dbReference type="Pfam" id="PF00043">
    <property type="entry name" value="GST_C"/>
    <property type="match status" value="1"/>
</dbReference>
<dbReference type="EMBL" id="AFHG01000033">
    <property type="protein sequence ID" value="EGK72642.1"/>
    <property type="molecule type" value="Genomic_DNA"/>
</dbReference>
<name>F5R9X6_METUF</name>
<sequence>MTLTATHRPDAPILLHGFKLSGHSHRAELFLELLGLPYTFRQVDLAGGEHKTPAFLAKNVFGQVPVIEDGDTVVADSTAILVYLAQRYAPGRWIPSDPAGQAEVQRWLSAASGMVAFGPAAARLVTLFRGSFNPDEVIARAHRLLTVMESELAARDWLVGHAPTVADVAVYSYVAHAPEGNVSLDDYPHVRAWLARIEALPGFVAMPQSKVGLRA</sequence>
<dbReference type="AlphaFoldDB" id="F5R9X6"/>
<evidence type="ECO:0000313" key="4">
    <source>
        <dbReference type="Proteomes" id="UP000005019"/>
    </source>
</evidence>
<evidence type="ECO:0000313" key="3">
    <source>
        <dbReference type="EMBL" id="EGK72642.1"/>
    </source>
</evidence>
<accession>F5R9X6</accession>
<dbReference type="eggNOG" id="COG0625">
    <property type="taxonomic scope" value="Bacteria"/>
</dbReference>
<dbReference type="PANTHER" id="PTHR44051:SF2">
    <property type="entry name" value="HYPOTHETICAL GLUTATHIONE S-TRANSFERASE LIKE PROTEIN"/>
    <property type="match status" value="1"/>
</dbReference>
<proteinExistence type="predicted"/>
<gene>
    <name evidence="3" type="ORF">METUNv1_01052</name>
</gene>
<evidence type="ECO:0000259" key="1">
    <source>
        <dbReference type="PROSITE" id="PS50404"/>
    </source>
</evidence>
<dbReference type="SUPFAM" id="SSF47616">
    <property type="entry name" value="GST C-terminal domain-like"/>
    <property type="match status" value="1"/>
</dbReference>
<dbReference type="OrthoDB" id="9797500at2"/>
<dbReference type="InterPro" id="IPR010987">
    <property type="entry name" value="Glutathione-S-Trfase_C-like"/>
</dbReference>
<dbReference type="PANTHER" id="PTHR44051">
    <property type="entry name" value="GLUTATHIONE S-TRANSFERASE-RELATED"/>
    <property type="match status" value="1"/>
</dbReference>
<dbReference type="InterPro" id="IPR036282">
    <property type="entry name" value="Glutathione-S-Trfase_C_sf"/>
</dbReference>
<reference evidence="3 4" key="1">
    <citation type="journal article" date="2011" name="J. Bacteriol.">
        <title>Genome sequence of Methyloversatilis universalis FAM5T, a methylotrophic representative of the order Rhodocyclales.</title>
        <authorList>
            <person name="Kittichotirat W."/>
            <person name="Good N.M."/>
            <person name="Hall R."/>
            <person name="Bringel F."/>
            <person name="Lajus A."/>
            <person name="Medigue C."/>
            <person name="Smalley N.E."/>
            <person name="Beck D."/>
            <person name="Bumgarner R."/>
            <person name="Vuilleumier S."/>
            <person name="Kalyuzhnaya M.G."/>
        </authorList>
    </citation>
    <scope>NUCLEOTIDE SEQUENCE [LARGE SCALE GENOMIC DNA]</scope>
    <source>
        <strain evidence="4">ATCC BAA-1314 / JCM 13912 / FAM5</strain>
    </source>
</reference>
<dbReference type="Proteomes" id="UP000005019">
    <property type="component" value="Unassembled WGS sequence"/>
</dbReference>
<dbReference type="SFLD" id="SFLDS00019">
    <property type="entry name" value="Glutathione_Transferase_(cytos"/>
    <property type="match status" value="1"/>
</dbReference>
<dbReference type="RefSeq" id="WP_008059544.1">
    <property type="nucleotide sequence ID" value="NZ_AFHG01000033.1"/>
</dbReference>
<dbReference type="CDD" id="cd03206">
    <property type="entry name" value="GST_C_7"/>
    <property type="match status" value="1"/>
</dbReference>
<dbReference type="InterPro" id="IPR040079">
    <property type="entry name" value="Glutathione_S-Trfase"/>
</dbReference>
<dbReference type="Pfam" id="PF13409">
    <property type="entry name" value="GST_N_2"/>
    <property type="match status" value="1"/>
</dbReference>
<dbReference type="PROSITE" id="PS50405">
    <property type="entry name" value="GST_CTER"/>
    <property type="match status" value="1"/>
</dbReference>
<feature type="domain" description="GST C-terminal" evidence="2">
    <location>
        <begin position="97"/>
        <end position="215"/>
    </location>
</feature>
<feature type="domain" description="GST N-terminal" evidence="1">
    <location>
        <begin position="11"/>
        <end position="92"/>
    </location>
</feature>
<dbReference type="CDD" id="cd03056">
    <property type="entry name" value="GST_N_4"/>
    <property type="match status" value="1"/>
</dbReference>
<dbReference type="InterPro" id="IPR004045">
    <property type="entry name" value="Glutathione_S-Trfase_N"/>
</dbReference>
<protein>
    <submittedName>
        <fullName evidence="3">Protein gstA</fullName>
    </submittedName>
</protein>
<dbReference type="SFLD" id="SFLDG00358">
    <property type="entry name" value="Main_(cytGST)"/>
    <property type="match status" value="1"/>
</dbReference>
<dbReference type="Gene3D" id="3.40.30.10">
    <property type="entry name" value="Glutaredoxin"/>
    <property type="match status" value="1"/>
</dbReference>
<dbReference type="InterPro" id="IPR036249">
    <property type="entry name" value="Thioredoxin-like_sf"/>
</dbReference>
<organism evidence="3 4">
    <name type="scientific">Methyloversatilis universalis (strain ATCC BAA-1314 / DSM 25237 / JCM 13912 / CCUG 52030 / FAM5)</name>
    <dbReference type="NCBI Taxonomy" id="1000565"/>
    <lineage>
        <taxon>Bacteria</taxon>
        <taxon>Pseudomonadati</taxon>
        <taxon>Pseudomonadota</taxon>
        <taxon>Betaproteobacteria</taxon>
        <taxon>Nitrosomonadales</taxon>
        <taxon>Sterolibacteriaceae</taxon>
        <taxon>Methyloversatilis</taxon>
    </lineage>
</organism>
<keyword evidence="4" id="KW-1185">Reference proteome</keyword>
<dbReference type="InterPro" id="IPR004046">
    <property type="entry name" value="GST_C"/>
</dbReference>
<comment type="caution">
    <text evidence="3">The sequence shown here is derived from an EMBL/GenBank/DDBJ whole genome shotgun (WGS) entry which is preliminary data.</text>
</comment>
<dbReference type="Gene3D" id="1.20.1050.10">
    <property type="match status" value="1"/>
</dbReference>
<dbReference type="SFLD" id="SFLDG01151">
    <property type="entry name" value="Main.2:_Nu-like"/>
    <property type="match status" value="1"/>
</dbReference>
<dbReference type="PROSITE" id="PS50404">
    <property type="entry name" value="GST_NTER"/>
    <property type="match status" value="1"/>
</dbReference>
<evidence type="ECO:0000259" key="2">
    <source>
        <dbReference type="PROSITE" id="PS50405"/>
    </source>
</evidence>
<dbReference type="SUPFAM" id="SSF52833">
    <property type="entry name" value="Thioredoxin-like"/>
    <property type="match status" value="1"/>
</dbReference>